<evidence type="ECO:0000313" key="1">
    <source>
        <dbReference type="EMBL" id="RLY01936.1"/>
    </source>
</evidence>
<accession>A0A3L9DK41</accession>
<dbReference type="AlphaFoldDB" id="A0A3L9DK41"/>
<dbReference type="RefSeq" id="WP_121836161.1">
    <property type="nucleotide sequence ID" value="NZ_RCVM01000020.1"/>
</dbReference>
<dbReference type="InterPro" id="IPR021352">
    <property type="entry name" value="DUF2971"/>
</dbReference>
<protein>
    <submittedName>
        <fullName evidence="1">DUF2971 domain-containing protein</fullName>
    </submittedName>
</protein>
<comment type="caution">
    <text evidence="1">The sequence shown here is derived from an EMBL/GenBank/DDBJ whole genome shotgun (WGS) entry which is preliminary data.</text>
</comment>
<dbReference type="EMBL" id="RCVM01000020">
    <property type="protein sequence ID" value="RLY01936.1"/>
    <property type="molecule type" value="Genomic_DNA"/>
</dbReference>
<sequence length="259" mass="29607">MFAFYHYTSAETLKLILQNQTLRFKSLGFVDDPNEQKTADFGNLGSINYVSCWTSVSDSIPQWSMYGNNFKGVMIEINFASVLDVFETTKFSFDGKKLVDILPLLNPLTTKMVPTNGYLPEIISIKYTDDELLTIPKVVSINEKETIIDLNANGRYKTTNWQFQDEHRFSISVLPWSIGELLNILEKQNENFGAFMLNALSNITLPVEHLDIPLNKDIFNNMKIIFGPKCGNKNKEEIRNLIEKLNFSIPCTDSEVLIR</sequence>
<name>A0A3L9DK41_9STRE</name>
<keyword evidence="2" id="KW-1185">Reference proteome</keyword>
<dbReference type="OrthoDB" id="1234596at2"/>
<dbReference type="Pfam" id="PF11185">
    <property type="entry name" value="DUF2971"/>
    <property type="match status" value="1"/>
</dbReference>
<dbReference type="Proteomes" id="UP000279194">
    <property type="component" value="Unassembled WGS sequence"/>
</dbReference>
<gene>
    <name evidence="1" type="ORF">EAF07_08650</name>
</gene>
<organism evidence="1 2">
    <name type="scientific">Streptococcus hillyeri</name>
    <dbReference type="NCBI Taxonomy" id="2282420"/>
    <lineage>
        <taxon>Bacteria</taxon>
        <taxon>Bacillati</taxon>
        <taxon>Bacillota</taxon>
        <taxon>Bacilli</taxon>
        <taxon>Lactobacillales</taxon>
        <taxon>Streptococcaceae</taxon>
        <taxon>Streptococcus</taxon>
    </lineage>
</organism>
<evidence type="ECO:0000313" key="2">
    <source>
        <dbReference type="Proteomes" id="UP000279194"/>
    </source>
</evidence>
<proteinExistence type="predicted"/>
<reference evidence="1 2" key="1">
    <citation type="submission" date="2018-10" db="EMBL/GenBank/DDBJ databases">
        <title>Streptococcus hillyeri sp. nov., isolated from equine tracheal sample.</title>
        <authorList>
            <person name="Macfadyen A.C."/>
            <person name="Waller A."/>
            <person name="Paterson G.K."/>
        </authorList>
    </citation>
    <scope>NUCLEOTIDE SEQUENCE [LARGE SCALE GENOMIC DNA]</scope>
    <source>
        <strain evidence="1 2">28462</strain>
    </source>
</reference>